<dbReference type="EMBL" id="VOPW01000002">
    <property type="protein sequence ID" value="TXC62134.1"/>
    <property type="molecule type" value="Genomic_DNA"/>
</dbReference>
<keyword evidence="2" id="KW-0812">Transmembrane</keyword>
<dbReference type="Proteomes" id="UP000321832">
    <property type="component" value="Unassembled WGS sequence"/>
</dbReference>
<sequence>MVRRQATLESRHACRSRVVNSWIAILAVLMTSLAPAISHAMGTRGPATWTGICASAGAKRVLLDAQHDSDKSVPGAANPLEHCPYCGLHADGFPDTPSLPSMELSVWSSAQPRALLPSRSDPSQRGVLAGLAVMNRVAAVGGHAVCLRASLTAHRSGGQTRTAIRSTSRPHKQWPAEPYRESRRPVGLSQTAVV</sequence>
<proteinExistence type="predicted"/>
<feature type="compositionally biased region" description="Polar residues" evidence="1">
    <location>
        <begin position="157"/>
        <end position="167"/>
    </location>
</feature>
<comment type="caution">
    <text evidence="3">The sequence shown here is derived from an EMBL/GenBank/DDBJ whole genome shotgun (WGS) entry which is preliminary data.</text>
</comment>
<keyword evidence="2" id="KW-0472">Membrane</keyword>
<evidence type="ECO:0000313" key="4">
    <source>
        <dbReference type="Proteomes" id="UP000321832"/>
    </source>
</evidence>
<dbReference type="InterPro" id="IPR021333">
    <property type="entry name" value="DUF2946"/>
</dbReference>
<evidence type="ECO:0000313" key="3">
    <source>
        <dbReference type="EMBL" id="TXC62134.1"/>
    </source>
</evidence>
<accession>A0A5C6TNR8</accession>
<dbReference type="AlphaFoldDB" id="A0A5C6TNR8"/>
<name>A0A5C6TNR8_9BURK</name>
<keyword evidence="4" id="KW-1185">Reference proteome</keyword>
<organism evidence="3 4">
    <name type="scientific">Piscinibacter aquaticus</name>
    <dbReference type="NCBI Taxonomy" id="392597"/>
    <lineage>
        <taxon>Bacteria</taxon>
        <taxon>Pseudomonadati</taxon>
        <taxon>Pseudomonadota</taxon>
        <taxon>Betaproteobacteria</taxon>
        <taxon>Burkholderiales</taxon>
        <taxon>Sphaerotilaceae</taxon>
        <taxon>Piscinibacter</taxon>
    </lineage>
</organism>
<evidence type="ECO:0000256" key="2">
    <source>
        <dbReference type="SAM" id="Phobius"/>
    </source>
</evidence>
<reference evidence="3 4" key="1">
    <citation type="submission" date="2019-08" db="EMBL/GenBank/DDBJ databases">
        <authorList>
            <person name="Khan S.A."/>
            <person name="Jeon C.O."/>
            <person name="Jeong S.E."/>
        </authorList>
    </citation>
    <scope>NUCLEOTIDE SEQUENCE [LARGE SCALE GENOMIC DNA]</scope>
    <source>
        <strain evidence="4">IMCC1728</strain>
    </source>
</reference>
<protein>
    <submittedName>
        <fullName evidence="3">DUF2946 domain-containing protein</fullName>
    </submittedName>
</protein>
<feature type="region of interest" description="Disordered" evidence="1">
    <location>
        <begin position="156"/>
        <end position="194"/>
    </location>
</feature>
<gene>
    <name evidence="3" type="ORF">FSC37_22500</name>
</gene>
<evidence type="ECO:0000256" key="1">
    <source>
        <dbReference type="SAM" id="MobiDB-lite"/>
    </source>
</evidence>
<keyword evidence="2" id="KW-1133">Transmembrane helix</keyword>
<dbReference type="Pfam" id="PF11162">
    <property type="entry name" value="DUF2946"/>
    <property type="match status" value="1"/>
</dbReference>
<feature type="transmembrane region" description="Helical" evidence="2">
    <location>
        <begin position="21"/>
        <end position="41"/>
    </location>
</feature>